<accession>A0A2S4MKE1</accession>
<dbReference type="GO" id="GO:0003700">
    <property type="term" value="F:DNA-binding transcription factor activity"/>
    <property type="evidence" value="ECO:0007669"/>
    <property type="project" value="InterPro"/>
</dbReference>
<evidence type="ECO:0000259" key="1">
    <source>
        <dbReference type="PROSITE" id="PS50931"/>
    </source>
</evidence>
<feature type="domain" description="HTH lysR-type" evidence="1">
    <location>
        <begin position="29"/>
        <end position="70"/>
    </location>
</feature>
<gene>
    <name evidence="2" type="ORF">CYD53_102139</name>
</gene>
<dbReference type="InterPro" id="IPR000847">
    <property type="entry name" value="LysR_HTH_N"/>
</dbReference>
<dbReference type="SUPFAM" id="SSF46785">
    <property type="entry name" value="Winged helix' DNA-binding domain"/>
    <property type="match status" value="1"/>
</dbReference>
<organism evidence="2 3">
    <name type="scientific">Bosea psychrotolerans</name>
    <dbReference type="NCBI Taxonomy" id="1871628"/>
    <lineage>
        <taxon>Bacteria</taxon>
        <taxon>Pseudomonadati</taxon>
        <taxon>Pseudomonadota</taxon>
        <taxon>Alphaproteobacteria</taxon>
        <taxon>Hyphomicrobiales</taxon>
        <taxon>Boseaceae</taxon>
        <taxon>Bosea</taxon>
    </lineage>
</organism>
<dbReference type="Proteomes" id="UP000236919">
    <property type="component" value="Unassembled WGS sequence"/>
</dbReference>
<sequence>MTRIVPGALPRNSAGAAISASISSKRAMVANERNFTRAGTKLGVSQPALSLTIKGFEERLKPRLLSRTGA</sequence>
<comment type="caution">
    <text evidence="2">The sequence shown here is derived from an EMBL/GenBank/DDBJ whole genome shotgun (WGS) entry which is preliminary data.</text>
</comment>
<dbReference type="EMBL" id="PQFZ01000002">
    <property type="protein sequence ID" value="POR55254.1"/>
    <property type="molecule type" value="Genomic_DNA"/>
</dbReference>
<dbReference type="Gene3D" id="1.10.10.10">
    <property type="entry name" value="Winged helix-like DNA-binding domain superfamily/Winged helix DNA-binding domain"/>
    <property type="match status" value="1"/>
</dbReference>
<dbReference type="AlphaFoldDB" id="A0A2S4MKE1"/>
<reference evidence="2 3" key="1">
    <citation type="submission" date="2018-01" db="EMBL/GenBank/DDBJ databases">
        <title>Genomic Encyclopedia of Type Strains, Phase III (KMG-III): the genomes of soil and plant-associated and newly described type strains.</title>
        <authorList>
            <person name="Whitman W."/>
        </authorList>
    </citation>
    <scope>NUCLEOTIDE SEQUENCE [LARGE SCALE GENOMIC DNA]</scope>
    <source>
        <strain evidence="2 3">1131</strain>
    </source>
</reference>
<dbReference type="PROSITE" id="PS50931">
    <property type="entry name" value="HTH_LYSR"/>
    <property type="match status" value="1"/>
</dbReference>
<protein>
    <submittedName>
        <fullName evidence="2">Regulatory helix-turn-helix LysR family protein</fullName>
    </submittedName>
</protein>
<dbReference type="Pfam" id="PF00126">
    <property type="entry name" value="HTH_1"/>
    <property type="match status" value="1"/>
</dbReference>
<dbReference type="InterPro" id="IPR036390">
    <property type="entry name" value="WH_DNA-bd_sf"/>
</dbReference>
<evidence type="ECO:0000313" key="3">
    <source>
        <dbReference type="Proteomes" id="UP000236919"/>
    </source>
</evidence>
<evidence type="ECO:0000313" key="2">
    <source>
        <dbReference type="EMBL" id="POR55254.1"/>
    </source>
</evidence>
<keyword evidence="3" id="KW-1185">Reference proteome</keyword>
<dbReference type="InterPro" id="IPR036388">
    <property type="entry name" value="WH-like_DNA-bd_sf"/>
</dbReference>
<proteinExistence type="predicted"/>
<dbReference type="PRINTS" id="PR00039">
    <property type="entry name" value="HTHLYSR"/>
</dbReference>
<name>A0A2S4MKE1_9HYPH</name>